<feature type="compositionally biased region" description="Low complexity" evidence="1">
    <location>
        <begin position="1"/>
        <end position="18"/>
    </location>
</feature>
<accession>A0A8H6U6T5</accession>
<feature type="region of interest" description="Disordered" evidence="1">
    <location>
        <begin position="1"/>
        <end position="26"/>
    </location>
</feature>
<proteinExistence type="predicted"/>
<keyword evidence="3" id="KW-1185">Reference proteome</keyword>
<organism evidence="2 3">
    <name type="scientific">Colletotrichum musicola</name>
    <dbReference type="NCBI Taxonomy" id="2175873"/>
    <lineage>
        <taxon>Eukaryota</taxon>
        <taxon>Fungi</taxon>
        <taxon>Dikarya</taxon>
        <taxon>Ascomycota</taxon>
        <taxon>Pezizomycotina</taxon>
        <taxon>Sordariomycetes</taxon>
        <taxon>Hypocreomycetidae</taxon>
        <taxon>Glomerellales</taxon>
        <taxon>Glomerellaceae</taxon>
        <taxon>Colletotrichum</taxon>
        <taxon>Colletotrichum orchidearum species complex</taxon>
    </lineage>
</organism>
<evidence type="ECO:0000256" key="1">
    <source>
        <dbReference type="SAM" id="MobiDB-lite"/>
    </source>
</evidence>
<gene>
    <name evidence="2" type="ORF">CMUS01_02751</name>
</gene>
<dbReference type="AlphaFoldDB" id="A0A8H6U6T5"/>
<dbReference type="EMBL" id="WIGM01000060">
    <property type="protein sequence ID" value="KAF6842758.1"/>
    <property type="molecule type" value="Genomic_DNA"/>
</dbReference>
<comment type="caution">
    <text evidence="2">The sequence shown here is derived from an EMBL/GenBank/DDBJ whole genome shotgun (WGS) entry which is preliminary data.</text>
</comment>
<dbReference type="Proteomes" id="UP000639643">
    <property type="component" value="Unassembled WGS sequence"/>
</dbReference>
<evidence type="ECO:0000313" key="3">
    <source>
        <dbReference type="Proteomes" id="UP000639643"/>
    </source>
</evidence>
<name>A0A8H6U6T5_9PEZI</name>
<protein>
    <submittedName>
        <fullName evidence="2">Uncharacterized protein</fullName>
    </submittedName>
</protein>
<sequence length="169" mass="17712">MVPEKSSSSRTAGASRASQPGREVPRLTCLSYHPSVAAPREHRRAAVYYSSPTAPYYVIFSSPLSARLQVVPAKRRTTVGRQQTLLWADTARSPPAAGPASVLAHRVGGAPHRTEYSRSAPVPIRAADGEAHAARLGVMPFSTPAGRGGLGVLTPVAGASGRQAQAPRL</sequence>
<evidence type="ECO:0000313" key="2">
    <source>
        <dbReference type="EMBL" id="KAF6842758.1"/>
    </source>
</evidence>
<reference evidence="2" key="1">
    <citation type="journal article" date="2020" name="Phytopathology">
        <title>Genome Sequence Resources of Colletotrichum truncatum, C. plurivorum, C. musicola, and C. sojae: Four Species Pathogenic to Soybean (Glycine max).</title>
        <authorList>
            <person name="Rogerio F."/>
            <person name="Boufleur T.R."/>
            <person name="Ciampi-Guillardi M."/>
            <person name="Sukno S.A."/>
            <person name="Thon M.R."/>
            <person name="Massola Junior N.S."/>
            <person name="Baroncelli R."/>
        </authorList>
    </citation>
    <scope>NUCLEOTIDE SEQUENCE</scope>
    <source>
        <strain evidence="2">LFN0074</strain>
    </source>
</reference>